<keyword evidence="2" id="KW-0808">Transferase</keyword>
<keyword evidence="1" id="KW-0328">Glycosyltransferase</keyword>
<dbReference type="AlphaFoldDB" id="A0A9D4ZFE4"/>
<evidence type="ECO:0000259" key="5">
    <source>
        <dbReference type="Pfam" id="PF04577"/>
    </source>
</evidence>
<evidence type="ECO:0008006" key="9">
    <source>
        <dbReference type="Google" id="ProtNLM"/>
    </source>
</evidence>
<dbReference type="InterPro" id="IPR007657">
    <property type="entry name" value="Glycosyltransferase_61"/>
</dbReference>
<protein>
    <recommendedName>
        <fullName evidence="9">Glycosyltransferase</fullName>
    </recommendedName>
</protein>
<evidence type="ECO:0000256" key="3">
    <source>
        <dbReference type="ARBA" id="ARBA00023180"/>
    </source>
</evidence>
<sequence length="608" mass="67950">MPTELRVHRKGFKHLFHTALTATDYAHNRSQCRIVYRWFKHFKDLPDSEMGGFTRVLHSAKPDSLIHKIPTFVVDPLPPEATPGHINGTRNRLFGLKGRCTRQFWNSDFSQSNIISSANTGKSGRRLLCLPALLLLVFLLISFLLRCSSYLSLYDPHIHHGPGIITGRRFSGSTGALNLQAHFVEAEPLRKNEVGRAGVIRDAALDCDRSHMRTDVCVGRGDVRVLGGRQSERLYEVVVYAEAALGQDADYQYQREERVKPYTRKWEESVMNTIDEVKLLSLPANKPQDQHAYVDHDPPCDVQHTAPAILFSTGGYTGNVYHEFNDGLIPLFLTAHHHGGQVVLLLLEYHHWWISKYAEILGQLTNYPIIDLAADKRVHCFPEVTVGLRIHDELSIDPPQHTRGASMAGFQSILHAAYLPRLKSLALPIAKKPKLVIIARDGSRALLNQQLVGALAEEIGFEVQVLHPTPTTEMAQIYGALSGCDTMLGVHGAAMTHLLFMRPGATFIQVVPLGTDWAAATYYGEPARKLGLKYVEYKVRPQESSLWQHYASDDPVLMDPESVNLRGGWKETKRIYLQAQNVTVSLPAMAALLRAAHTRASAKPLDSN</sequence>
<organism evidence="7 8">
    <name type="scientific">Adiantum capillus-veneris</name>
    <name type="common">Maidenhair fern</name>
    <dbReference type="NCBI Taxonomy" id="13818"/>
    <lineage>
        <taxon>Eukaryota</taxon>
        <taxon>Viridiplantae</taxon>
        <taxon>Streptophyta</taxon>
        <taxon>Embryophyta</taxon>
        <taxon>Tracheophyta</taxon>
        <taxon>Polypodiopsida</taxon>
        <taxon>Polypodiidae</taxon>
        <taxon>Polypodiales</taxon>
        <taxon>Pteridineae</taxon>
        <taxon>Pteridaceae</taxon>
        <taxon>Vittarioideae</taxon>
        <taxon>Adiantum</taxon>
    </lineage>
</organism>
<dbReference type="OrthoDB" id="529273at2759"/>
<dbReference type="PANTHER" id="PTHR20961:SF124">
    <property type="entry name" value="GLYCOSYLTRANSFERASE"/>
    <property type="match status" value="1"/>
</dbReference>
<dbReference type="Pfam" id="PF04577">
    <property type="entry name" value="Glyco_transf_61"/>
    <property type="match status" value="1"/>
</dbReference>
<evidence type="ECO:0000259" key="6">
    <source>
        <dbReference type="Pfam" id="PF23452"/>
    </source>
</evidence>
<dbReference type="GO" id="GO:0016763">
    <property type="term" value="F:pentosyltransferase activity"/>
    <property type="evidence" value="ECO:0007669"/>
    <property type="project" value="UniProtKB-ARBA"/>
</dbReference>
<keyword evidence="4" id="KW-1133">Transmembrane helix</keyword>
<reference evidence="7" key="1">
    <citation type="submission" date="2021-01" db="EMBL/GenBank/DDBJ databases">
        <title>Adiantum capillus-veneris genome.</title>
        <authorList>
            <person name="Fang Y."/>
            <person name="Liao Q."/>
        </authorList>
    </citation>
    <scope>NUCLEOTIDE SEQUENCE</scope>
    <source>
        <strain evidence="7">H3</strain>
        <tissue evidence="7">Leaf</tissue>
    </source>
</reference>
<feature type="domain" description="Glycosyltransferase 61 catalytic" evidence="5">
    <location>
        <begin position="430"/>
        <end position="508"/>
    </location>
</feature>
<feature type="domain" description="Hydroxyproline O-arabinosyltransferase-like" evidence="6">
    <location>
        <begin position="16"/>
        <end position="82"/>
    </location>
</feature>
<feature type="transmembrane region" description="Helical" evidence="4">
    <location>
        <begin position="127"/>
        <end position="145"/>
    </location>
</feature>
<name>A0A9D4ZFE4_ADICA</name>
<dbReference type="GO" id="GO:0005794">
    <property type="term" value="C:Golgi apparatus"/>
    <property type="evidence" value="ECO:0007669"/>
    <property type="project" value="UniProtKB-ARBA"/>
</dbReference>
<dbReference type="Pfam" id="PF23452">
    <property type="entry name" value="HPAT"/>
    <property type="match status" value="1"/>
</dbReference>
<comment type="caution">
    <text evidence="7">The sequence shown here is derived from an EMBL/GenBank/DDBJ whole genome shotgun (WGS) entry which is preliminary data.</text>
</comment>
<evidence type="ECO:0000313" key="8">
    <source>
        <dbReference type="Proteomes" id="UP000886520"/>
    </source>
</evidence>
<dbReference type="InterPro" id="IPR056508">
    <property type="entry name" value="HPAT-like"/>
</dbReference>
<accession>A0A9D4ZFE4</accession>
<dbReference type="Proteomes" id="UP000886520">
    <property type="component" value="Chromosome 12"/>
</dbReference>
<proteinExistence type="predicted"/>
<dbReference type="EMBL" id="JABFUD020000012">
    <property type="protein sequence ID" value="KAI5072037.1"/>
    <property type="molecule type" value="Genomic_DNA"/>
</dbReference>
<evidence type="ECO:0000256" key="1">
    <source>
        <dbReference type="ARBA" id="ARBA00022676"/>
    </source>
</evidence>
<keyword evidence="8" id="KW-1185">Reference proteome</keyword>
<keyword evidence="4" id="KW-0812">Transmembrane</keyword>
<gene>
    <name evidence="7" type="ORF">GOP47_0012143</name>
</gene>
<keyword evidence="4" id="KW-0472">Membrane</keyword>
<dbReference type="PANTHER" id="PTHR20961">
    <property type="entry name" value="GLYCOSYLTRANSFERASE"/>
    <property type="match status" value="1"/>
</dbReference>
<dbReference type="InterPro" id="IPR049625">
    <property type="entry name" value="Glyco_transf_61_cat"/>
</dbReference>
<keyword evidence="3" id="KW-0325">Glycoprotein</keyword>
<evidence type="ECO:0000256" key="2">
    <source>
        <dbReference type="ARBA" id="ARBA00022679"/>
    </source>
</evidence>
<evidence type="ECO:0000313" key="7">
    <source>
        <dbReference type="EMBL" id="KAI5072037.1"/>
    </source>
</evidence>
<evidence type="ECO:0000256" key="4">
    <source>
        <dbReference type="SAM" id="Phobius"/>
    </source>
</evidence>